<dbReference type="SMART" id="SM00132">
    <property type="entry name" value="LIM"/>
    <property type="match status" value="1"/>
</dbReference>
<evidence type="ECO:0000256" key="8">
    <source>
        <dbReference type="SAM" id="Phobius"/>
    </source>
</evidence>
<feature type="region of interest" description="Disordered" evidence="7">
    <location>
        <begin position="577"/>
        <end position="596"/>
    </location>
</feature>
<feature type="compositionally biased region" description="Low complexity" evidence="7">
    <location>
        <begin position="577"/>
        <end position="592"/>
    </location>
</feature>
<feature type="compositionally biased region" description="Polar residues" evidence="7">
    <location>
        <begin position="244"/>
        <end position="253"/>
    </location>
</feature>
<dbReference type="STRING" id="4537.A0A0E0MPA1"/>
<keyword evidence="8" id="KW-0812">Transmembrane</keyword>
<keyword evidence="8" id="KW-0472">Membrane</keyword>
<organism evidence="10">
    <name type="scientific">Oryza punctata</name>
    <name type="common">Red rice</name>
    <dbReference type="NCBI Taxonomy" id="4537"/>
    <lineage>
        <taxon>Eukaryota</taxon>
        <taxon>Viridiplantae</taxon>
        <taxon>Streptophyta</taxon>
        <taxon>Embryophyta</taxon>
        <taxon>Tracheophyta</taxon>
        <taxon>Spermatophyta</taxon>
        <taxon>Magnoliopsida</taxon>
        <taxon>Liliopsida</taxon>
        <taxon>Poales</taxon>
        <taxon>Poaceae</taxon>
        <taxon>BOP clade</taxon>
        <taxon>Oryzoideae</taxon>
        <taxon>Oryzeae</taxon>
        <taxon>Oryzinae</taxon>
        <taxon>Oryza</taxon>
    </lineage>
</organism>
<dbReference type="eggNOG" id="KOG1703">
    <property type="taxonomic scope" value="Eukaryota"/>
</dbReference>
<dbReference type="PROSITE" id="PS50023">
    <property type="entry name" value="LIM_DOMAIN_2"/>
    <property type="match status" value="1"/>
</dbReference>
<dbReference type="Pfam" id="PF00412">
    <property type="entry name" value="LIM"/>
    <property type="match status" value="1"/>
</dbReference>
<evidence type="ECO:0000313" key="10">
    <source>
        <dbReference type="EnsemblPlants" id="OPUNC12G16140.3"/>
    </source>
</evidence>
<dbReference type="OMA" id="GNWHEGH"/>
<evidence type="ECO:0000256" key="6">
    <source>
        <dbReference type="PROSITE-ProRule" id="PRU00125"/>
    </source>
</evidence>
<dbReference type="Proteomes" id="UP000026962">
    <property type="component" value="Chromosome 12"/>
</dbReference>
<feature type="region of interest" description="Disordered" evidence="7">
    <location>
        <begin position="1"/>
        <end position="40"/>
    </location>
</feature>
<keyword evidence="4" id="KW-0832">Ubl conjugation</keyword>
<dbReference type="CDD" id="cd09396">
    <property type="entry name" value="LIM_DA1"/>
    <property type="match status" value="1"/>
</dbReference>
<evidence type="ECO:0000256" key="5">
    <source>
        <dbReference type="ARBA" id="ARBA00023038"/>
    </source>
</evidence>
<evidence type="ECO:0000256" key="3">
    <source>
        <dbReference type="ARBA" id="ARBA00022833"/>
    </source>
</evidence>
<dbReference type="PANTHER" id="PTHR24209">
    <property type="entry name" value="PROTEIN DA1-RELATED 2"/>
    <property type="match status" value="1"/>
</dbReference>
<evidence type="ECO:0000256" key="7">
    <source>
        <dbReference type="SAM" id="MobiDB-lite"/>
    </source>
</evidence>
<dbReference type="Gene3D" id="2.10.110.10">
    <property type="entry name" value="Cysteine Rich Protein"/>
    <property type="match status" value="1"/>
</dbReference>
<dbReference type="GO" id="GO:0032875">
    <property type="term" value="P:regulation of DNA endoreduplication"/>
    <property type="evidence" value="ECO:0007669"/>
    <property type="project" value="UniProtKB-ARBA"/>
</dbReference>
<evidence type="ECO:0000256" key="2">
    <source>
        <dbReference type="ARBA" id="ARBA00022737"/>
    </source>
</evidence>
<dbReference type="Pfam" id="PF23625">
    <property type="entry name" value="UIM_2"/>
    <property type="match status" value="2"/>
</dbReference>
<dbReference type="EnsemblPlants" id="OPUNC12G16140.3">
    <property type="protein sequence ID" value="OPUNC12G16140.3"/>
    <property type="gene ID" value="OPUNC12G16140"/>
</dbReference>
<reference evidence="10" key="1">
    <citation type="submission" date="2015-04" db="UniProtKB">
        <authorList>
            <consortium name="EnsemblPlants"/>
        </authorList>
    </citation>
    <scope>IDENTIFICATION</scope>
</reference>
<dbReference type="Pfam" id="PF12315">
    <property type="entry name" value="DA1-like"/>
    <property type="match status" value="1"/>
</dbReference>
<proteinExistence type="predicted"/>
<dbReference type="PANTHER" id="PTHR24209:SF11">
    <property type="entry name" value="DOMAIN-CONTAINING PROTEIN, PUTATIVE, EXPRESSED-RELATED"/>
    <property type="match status" value="1"/>
</dbReference>
<evidence type="ECO:0000256" key="4">
    <source>
        <dbReference type="ARBA" id="ARBA00022843"/>
    </source>
</evidence>
<dbReference type="GO" id="GO:0140096">
    <property type="term" value="F:catalytic activity, acting on a protein"/>
    <property type="evidence" value="ECO:0007669"/>
    <property type="project" value="UniProtKB-ARBA"/>
</dbReference>
<keyword evidence="1 6" id="KW-0479">Metal-binding</keyword>
<evidence type="ECO:0000313" key="11">
    <source>
        <dbReference type="Proteomes" id="UP000026962"/>
    </source>
</evidence>
<keyword evidence="3 6" id="KW-0862">Zinc</keyword>
<dbReference type="GO" id="GO:0043130">
    <property type="term" value="F:ubiquitin binding"/>
    <property type="evidence" value="ECO:0007669"/>
    <property type="project" value="UniProtKB-ARBA"/>
</dbReference>
<dbReference type="PROSITE" id="PS50330">
    <property type="entry name" value="UIM"/>
    <property type="match status" value="2"/>
</dbReference>
<dbReference type="InterPro" id="IPR022087">
    <property type="entry name" value="DA1-like_dom"/>
</dbReference>
<dbReference type="PROSITE" id="PS00478">
    <property type="entry name" value="LIM_DOMAIN_1"/>
    <property type="match status" value="1"/>
</dbReference>
<dbReference type="SUPFAM" id="SSF57716">
    <property type="entry name" value="Glucocorticoid receptor-like (DNA-binding domain)"/>
    <property type="match status" value="2"/>
</dbReference>
<keyword evidence="2" id="KW-0677">Repeat</keyword>
<dbReference type="AlphaFoldDB" id="A0A0E0MPA1"/>
<dbReference type="SMART" id="SM00726">
    <property type="entry name" value="UIM"/>
    <property type="match status" value="2"/>
</dbReference>
<feature type="compositionally biased region" description="Low complexity" evidence="7">
    <location>
        <begin position="1"/>
        <end position="10"/>
    </location>
</feature>
<dbReference type="InterPro" id="IPR003903">
    <property type="entry name" value="UIM_dom"/>
</dbReference>
<dbReference type="FunFam" id="2.10.110.10:FF:000078">
    <property type="entry name" value="Protein DA1-related 1"/>
    <property type="match status" value="1"/>
</dbReference>
<feature type="transmembrane region" description="Helical" evidence="8">
    <location>
        <begin position="106"/>
        <end position="124"/>
    </location>
</feature>
<reference evidence="10" key="2">
    <citation type="submission" date="2018-05" db="EMBL/GenBank/DDBJ databases">
        <title>OpunRS2 (Oryza punctata Reference Sequence Version 2).</title>
        <authorList>
            <person name="Zhang J."/>
            <person name="Kudrna D."/>
            <person name="Lee S."/>
            <person name="Talag J."/>
            <person name="Welchert J."/>
            <person name="Wing R.A."/>
        </authorList>
    </citation>
    <scope>NUCLEOTIDE SEQUENCE [LARGE SCALE GENOMIC DNA]</scope>
</reference>
<feature type="domain" description="LIM zinc-binding" evidence="9">
    <location>
        <begin position="282"/>
        <end position="342"/>
    </location>
</feature>
<keyword evidence="8" id="KW-1133">Transmembrane helix</keyword>
<keyword evidence="11" id="KW-1185">Reference proteome</keyword>
<evidence type="ECO:0000256" key="1">
    <source>
        <dbReference type="ARBA" id="ARBA00022723"/>
    </source>
</evidence>
<evidence type="ECO:0000259" key="9">
    <source>
        <dbReference type="PROSITE" id="PS50023"/>
    </source>
</evidence>
<dbReference type="GO" id="GO:0016787">
    <property type="term" value="F:hydrolase activity"/>
    <property type="evidence" value="ECO:0007669"/>
    <property type="project" value="UniProtKB-ARBA"/>
</dbReference>
<sequence length="651" mass="72959">MRRRGAAAARHGVPRPHVGHTPPAPPAARARTSGTSPRHLCGHEVDVTPFSLTQAGTPPSKSASSFPSMSRFLHLPCPLSPPPGFLPVASPAPGSLSRLRLIPSRFFFFFFFSSLLYPVGGVLGRGEIKNRSYPRPVVRLSRARLVTLCLGSWCVVNQDYRELEFLVGVSGSLRGERVSRGHYDGNWHEGHSSDNVRGAYDESDNEDIDRAIALSLSEEQNKGKAVDIDYSLEEDEQLARALQESLNTDSPPRQNIPVENVPSERVPPREPPPILFASSGSRTCAGCKNPIGHGRFLSCMDSVWHPQCFRCFACNKPISEYEFAMHEDQPYHKSCYKEFFHPKCDVCKNFIPTNRNGLIEYRAHPFWMQKYCPSHEDDGTPRCCSCERMEPMDIKYITLDDGRKLCLECLNSSIMDTPECQQLYMDIQEFFEGLNMKVEQQVPILLVERQALNEALETEKNGHHLPETRGLCLSEEQIVRTILRRPIIGPGNRIIDMITAPYKLERRCEVTAILILYGLPRLQTGSILAHEMMHAYLRLKGFRSLSPQVEEGICQVLSHMWLESEIIFGSSIDISSSSVASSSSSSSTPTTSKKGAKTEFEKKLGAFIKHQIETDSSEAYGDGFRAANRAVDRYGLRSTLNHMKMTGSFPY</sequence>
<dbReference type="Gramene" id="OPUNC12G16140.3">
    <property type="protein sequence ID" value="OPUNC12G16140.3"/>
    <property type="gene ID" value="OPUNC12G16140"/>
</dbReference>
<dbReference type="GO" id="GO:0046872">
    <property type="term" value="F:metal ion binding"/>
    <property type="evidence" value="ECO:0007669"/>
    <property type="project" value="UniProtKB-KW"/>
</dbReference>
<accession>A0A0E0MPA1</accession>
<feature type="region of interest" description="Disordered" evidence="7">
    <location>
        <begin position="244"/>
        <end position="270"/>
    </location>
</feature>
<name>A0A0E0MPA1_ORYPU</name>
<dbReference type="InterPro" id="IPR045218">
    <property type="entry name" value="DA1-like"/>
</dbReference>
<keyword evidence="5 6" id="KW-0440">LIM domain</keyword>
<protein>
    <recommendedName>
        <fullName evidence="9">LIM zinc-binding domain-containing protein</fullName>
    </recommendedName>
</protein>
<dbReference type="InterPro" id="IPR001781">
    <property type="entry name" value="Znf_LIM"/>
</dbReference>